<feature type="region of interest" description="Disordered" evidence="1">
    <location>
        <begin position="61"/>
        <end position="82"/>
    </location>
</feature>
<keyword evidence="3" id="KW-1185">Reference proteome</keyword>
<protein>
    <submittedName>
        <fullName evidence="2">Uncharacterized protein</fullName>
    </submittedName>
</protein>
<proteinExistence type="predicted"/>
<dbReference type="EMBL" id="JAINDJ010000004">
    <property type="protein sequence ID" value="KAG9449527.1"/>
    <property type="molecule type" value="Genomic_DNA"/>
</dbReference>
<organism evidence="2 3">
    <name type="scientific">Aristolochia fimbriata</name>
    <name type="common">White veined hardy Dutchman's pipe vine</name>
    <dbReference type="NCBI Taxonomy" id="158543"/>
    <lineage>
        <taxon>Eukaryota</taxon>
        <taxon>Viridiplantae</taxon>
        <taxon>Streptophyta</taxon>
        <taxon>Embryophyta</taxon>
        <taxon>Tracheophyta</taxon>
        <taxon>Spermatophyta</taxon>
        <taxon>Magnoliopsida</taxon>
        <taxon>Magnoliidae</taxon>
        <taxon>Piperales</taxon>
        <taxon>Aristolochiaceae</taxon>
        <taxon>Aristolochia</taxon>
    </lineage>
</organism>
<evidence type="ECO:0000256" key="1">
    <source>
        <dbReference type="SAM" id="MobiDB-lite"/>
    </source>
</evidence>
<reference evidence="2 3" key="1">
    <citation type="submission" date="2021-07" db="EMBL/GenBank/DDBJ databases">
        <title>The Aristolochia fimbriata genome: insights into angiosperm evolution, floral development and chemical biosynthesis.</title>
        <authorList>
            <person name="Jiao Y."/>
        </authorList>
    </citation>
    <scope>NUCLEOTIDE SEQUENCE [LARGE SCALE GENOMIC DNA]</scope>
    <source>
        <strain evidence="2">IBCAS-2021</strain>
        <tissue evidence="2">Leaf</tissue>
    </source>
</reference>
<sequence>MFFLFLYSDLRLYYGLSGSRFGFWPLGRSRVRELRVTRGTCQNRGKIGWPKWLLRGPTAGKFSSASDGRDAPSHTGTSPGTGRDSRLVTHYWWTGCYEKNEYKETKGWVSGYRIGIQVRDGNGYGLAGNPPRPDPLKVGSGLSFYPAGRVRVLGAEPVTAGRVGYPPGGRVFAGSGWVFLTAGGTVLEIKPAGRVFAGTGFPGFLRGGDGFPKTRPAPPRCHP</sequence>
<evidence type="ECO:0000313" key="3">
    <source>
        <dbReference type="Proteomes" id="UP000825729"/>
    </source>
</evidence>
<gene>
    <name evidence="2" type="ORF">H6P81_009492</name>
</gene>
<comment type="caution">
    <text evidence="2">The sequence shown here is derived from an EMBL/GenBank/DDBJ whole genome shotgun (WGS) entry which is preliminary data.</text>
</comment>
<evidence type="ECO:0000313" key="2">
    <source>
        <dbReference type="EMBL" id="KAG9449527.1"/>
    </source>
</evidence>
<dbReference type="AlphaFoldDB" id="A0AAV7EL12"/>
<name>A0AAV7EL12_ARIFI</name>
<accession>A0AAV7EL12</accession>
<dbReference type="Proteomes" id="UP000825729">
    <property type="component" value="Unassembled WGS sequence"/>
</dbReference>